<dbReference type="SMART" id="SM00028">
    <property type="entry name" value="TPR"/>
    <property type="match status" value="6"/>
</dbReference>
<dbReference type="SMART" id="SM00220">
    <property type="entry name" value="S_TKc"/>
    <property type="match status" value="1"/>
</dbReference>
<keyword evidence="3 8" id="KW-0418">Kinase</keyword>
<dbReference type="CDD" id="cd14014">
    <property type="entry name" value="STKc_PknB_like"/>
    <property type="match status" value="1"/>
</dbReference>
<dbReference type="PROSITE" id="PS50005">
    <property type="entry name" value="TPR"/>
    <property type="match status" value="2"/>
</dbReference>
<dbReference type="RefSeq" id="WP_265767284.1">
    <property type="nucleotide sequence ID" value="NZ_JAGGJA010000013.1"/>
</dbReference>
<dbReference type="Gene3D" id="3.30.200.20">
    <property type="entry name" value="Phosphorylase Kinase, domain 1"/>
    <property type="match status" value="1"/>
</dbReference>
<keyword evidence="6" id="KW-0812">Transmembrane</keyword>
<evidence type="ECO:0000256" key="5">
    <source>
        <dbReference type="PROSITE-ProRule" id="PRU00339"/>
    </source>
</evidence>
<dbReference type="Gene3D" id="1.10.510.10">
    <property type="entry name" value="Transferase(Phosphotransferase) domain 1"/>
    <property type="match status" value="1"/>
</dbReference>
<name>A0ABT3PRL3_9BACT</name>
<reference evidence="8 9" key="1">
    <citation type="submission" date="2021-03" db="EMBL/GenBank/DDBJ databases">
        <title>Aliifodinibius sp. nov., a new bacterium isolated from saline soil.</title>
        <authorList>
            <person name="Galisteo C."/>
            <person name="De La Haba R."/>
            <person name="Sanchez-Porro C."/>
            <person name="Ventosa A."/>
        </authorList>
    </citation>
    <scope>NUCLEOTIDE SEQUENCE [LARGE SCALE GENOMIC DNA]</scope>
    <source>
        <strain evidence="8 9">1BSP15-2V2</strain>
    </source>
</reference>
<dbReference type="InterPro" id="IPR019734">
    <property type="entry name" value="TPR_rpt"/>
</dbReference>
<feature type="domain" description="Protein kinase" evidence="7">
    <location>
        <begin position="91"/>
        <end position="381"/>
    </location>
</feature>
<feature type="transmembrane region" description="Helical" evidence="6">
    <location>
        <begin position="408"/>
        <end position="427"/>
    </location>
</feature>
<keyword evidence="1" id="KW-0808">Transferase</keyword>
<evidence type="ECO:0000259" key="7">
    <source>
        <dbReference type="PROSITE" id="PS50011"/>
    </source>
</evidence>
<feature type="repeat" description="TPR" evidence="5">
    <location>
        <begin position="616"/>
        <end position="649"/>
    </location>
</feature>
<evidence type="ECO:0000256" key="1">
    <source>
        <dbReference type="ARBA" id="ARBA00022679"/>
    </source>
</evidence>
<comment type="caution">
    <text evidence="8">The sequence shown here is derived from an EMBL/GenBank/DDBJ whole genome shotgun (WGS) entry which is preliminary data.</text>
</comment>
<dbReference type="SUPFAM" id="SSF56112">
    <property type="entry name" value="Protein kinase-like (PK-like)"/>
    <property type="match status" value="1"/>
</dbReference>
<dbReference type="Pfam" id="PF13424">
    <property type="entry name" value="TPR_12"/>
    <property type="match status" value="2"/>
</dbReference>
<keyword evidence="9" id="KW-1185">Reference proteome</keyword>
<dbReference type="PANTHER" id="PTHR43289:SF34">
    <property type="entry name" value="SERINE_THREONINE-PROTEIN KINASE YBDM-RELATED"/>
    <property type="match status" value="1"/>
</dbReference>
<evidence type="ECO:0000256" key="6">
    <source>
        <dbReference type="SAM" id="Phobius"/>
    </source>
</evidence>
<keyword evidence="2" id="KW-0547">Nucleotide-binding</keyword>
<dbReference type="PROSITE" id="PS00108">
    <property type="entry name" value="PROTEIN_KINASE_ST"/>
    <property type="match status" value="1"/>
</dbReference>
<keyword evidence="5" id="KW-0802">TPR repeat</keyword>
<evidence type="ECO:0000313" key="8">
    <source>
        <dbReference type="EMBL" id="MCW9708500.1"/>
    </source>
</evidence>
<dbReference type="Pfam" id="PF13181">
    <property type="entry name" value="TPR_8"/>
    <property type="match status" value="1"/>
</dbReference>
<dbReference type="Pfam" id="PF00069">
    <property type="entry name" value="Pkinase"/>
    <property type="match status" value="1"/>
</dbReference>
<dbReference type="InterPro" id="IPR008271">
    <property type="entry name" value="Ser/Thr_kinase_AS"/>
</dbReference>
<keyword evidence="6" id="KW-0472">Membrane</keyword>
<proteinExistence type="predicted"/>
<evidence type="ECO:0000313" key="9">
    <source>
        <dbReference type="Proteomes" id="UP001207918"/>
    </source>
</evidence>
<dbReference type="InterPro" id="IPR000719">
    <property type="entry name" value="Prot_kinase_dom"/>
</dbReference>
<keyword evidence="8" id="KW-0723">Serine/threonine-protein kinase</keyword>
<feature type="repeat" description="TPR" evidence="5">
    <location>
        <begin position="577"/>
        <end position="610"/>
    </location>
</feature>
<dbReference type="PROSITE" id="PS50011">
    <property type="entry name" value="PROTEIN_KINASE_DOM"/>
    <property type="match status" value="1"/>
</dbReference>
<dbReference type="InterPro" id="IPR011009">
    <property type="entry name" value="Kinase-like_dom_sf"/>
</dbReference>
<dbReference type="InterPro" id="IPR011990">
    <property type="entry name" value="TPR-like_helical_dom_sf"/>
</dbReference>
<dbReference type="SUPFAM" id="SSF48452">
    <property type="entry name" value="TPR-like"/>
    <property type="match status" value="2"/>
</dbReference>
<dbReference type="PANTHER" id="PTHR43289">
    <property type="entry name" value="MITOGEN-ACTIVATED PROTEIN KINASE KINASE KINASE 20-RELATED"/>
    <property type="match status" value="1"/>
</dbReference>
<accession>A0ABT3PRL3</accession>
<dbReference type="GO" id="GO:0004674">
    <property type="term" value="F:protein serine/threonine kinase activity"/>
    <property type="evidence" value="ECO:0007669"/>
    <property type="project" value="UniProtKB-KW"/>
</dbReference>
<sequence length="809" mass="91704">MDRQHWKKISHIFDLALNLPQDRRTTYIKQLCRDDPALEEEINDLLASVEASDQMLDDHLRKNKALLNSLTTHLQETNINRSLVGQTIGSWKVTALLGRGGMGEVYHVERCDSDIHQKGALKIMRHGLNTPDNMRRFRLEKQILAGLHHPNIAGLIDGGISDDGRPYLVMEYVDGIPIDQYCDKHQLTIDQRLSLLKTVCQAVQHAHKNLIVHRDLKPANILVTEEGHVKILDFGIAKLLDSDLYDLPAAETRQSMRLMSLEYAAPEQVSGNTITTSTDVYPLGILLYELLTGVHPFNFEEKGIKEIEETILNEEPPRPSQRQAAINDSDTLIEARKTSQTALLGQLRGDLDAITCKALRKEMDQRYQSVSQLVDDLNRFKADKPVTARYGSTRYYILKFYKRHKKRIGIAAGAVIIITALTIFYTFQLAQQRNEAQLQAQKAEQVKELLVSIFQSGDPFREPEANDLSIQDVLDRGMHRISNSLESQPLVKAELQEALGSVYSGLIMYPKAEPLLRNALATYKQELGPNAPDVAQASLLLGFMLFRKGEYNETETLFEDAKRIYKSNNGIENTHYAYAVKMMGALFSETGRPQEALDQYNQAIQIYEQKSAPEIAGTYMDRGYVLMGLGQFDEAEASLERSIELFKEYNQEPEVAIANALTGLGQTMQLKGKLAKAEEYHREALNIRQQIFDPGHTYIASSHLRLGWVLVEEHRIEEAIPLVKKAYQSFKNHLPPNHWKVAASEGVLALAWLGQGKYRQAEQTLLNTYGVLKKQFGPNDWRTRRARQTVAKLYAAWKKPQKAQAYLNN</sequence>
<dbReference type="Proteomes" id="UP001207918">
    <property type="component" value="Unassembled WGS sequence"/>
</dbReference>
<evidence type="ECO:0000256" key="4">
    <source>
        <dbReference type="ARBA" id="ARBA00022840"/>
    </source>
</evidence>
<dbReference type="EMBL" id="JAGGJA010000013">
    <property type="protein sequence ID" value="MCW9708500.1"/>
    <property type="molecule type" value="Genomic_DNA"/>
</dbReference>
<protein>
    <submittedName>
        <fullName evidence="8">Serine/threonine protein kinase</fullName>
    </submittedName>
</protein>
<evidence type="ECO:0000256" key="3">
    <source>
        <dbReference type="ARBA" id="ARBA00022777"/>
    </source>
</evidence>
<keyword evidence="6" id="KW-1133">Transmembrane helix</keyword>
<gene>
    <name evidence="8" type="ORF">J6I44_16680</name>
</gene>
<evidence type="ECO:0000256" key="2">
    <source>
        <dbReference type="ARBA" id="ARBA00022741"/>
    </source>
</evidence>
<organism evidence="8 9">
    <name type="scientific">Fodinibius salsisoli</name>
    <dbReference type="NCBI Taxonomy" id="2820877"/>
    <lineage>
        <taxon>Bacteria</taxon>
        <taxon>Pseudomonadati</taxon>
        <taxon>Balneolota</taxon>
        <taxon>Balneolia</taxon>
        <taxon>Balneolales</taxon>
        <taxon>Balneolaceae</taxon>
        <taxon>Fodinibius</taxon>
    </lineage>
</organism>
<keyword evidence="4" id="KW-0067">ATP-binding</keyword>
<dbReference type="Gene3D" id="1.25.40.10">
    <property type="entry name" value="Tetratricopeptide repeat domain"/>
    <property type="match status" value="2"/>
</dbReference>